<dbReference type="Pfam" id="PF02224">
    <property type="entry name" value="Cytidylate_kin"/>
    <property type="match status" value="1"/>
</dbReference>
<evidence type="ECO:0000256" key="7">
    <source>
        <dbReference type="ARBA" id="ARBA00048478"/>
    </source>
</evidence>
<comment type="catalytic activity">
    <reaction evidence="7 8">
        <text>CMP + ATP = CDP + ADP</text>
        <dbReference type="Rhea" id="RHEA:11600"/>
        <dbReference type="ChEBI" id="CHEBI:30616"/>
        <dbReference type="ChEBI" id="CHEBI:58069"/>
        <dbReference type="ChEBI" id="CHEBI:60377"/>
        <dbReference type="ChEBI" id="CHEBI:456216"/>
        <dbReference type="EC" id="2.7.4.25"/>
    </reaction>
</comment>
<keyword evidence="3 8" id="KW-0547">Nucleotide-binding</keyword>
<dbReference type="NCBIfam" id="TIGR00017">
    <property type="entry name" value="cmk"/>
    <property type="match status" value="1"/>
</dbReference>
<accession>A0A937I828</accession>
<evidence type="ECO:0000256" key="8">
    <source>
        <dbReference type="HAMAP-Rule" id="MF_00238"/>
    </source>
</evidence>
<evidence type="ECO:0000256" key="3">
    <source>
        <dbReference type="ARBA" id="ARBA00022741"/>
    </source>
</evidence>
<dbReference type="Gene3D" id="3.40.50.300">
    <property type="entry name" value="P-loop containing nucleotide triphosphate hydrolases"/>
    <property type="match status" value="1"/>
</dbReference>
<proteinExistence type="inferred from homology"/>
<evidence type="ECO:0000256" key="6">
    <source>
        <dbReference type="ARBA" id="ARBA00047615"/>
    </source>
</evidence>
<keyword evidence="2 8" id="KW-0808">Transferase</keyword>
<dbReference type="GO" id="GO:0006220">
    <property type="term" value="P:pyrimidine nucleotide metabolic process"/>
    <property type="evidence" value="ECO:0007669"/>
    <property type="project" value="UniProtKB-UniRule"/>
</dbReference>
<dbReference type="EC" id="2.7.4.25" evidence="8"/>
<dbReference type="InterPro" id="IPR003136">
    <property type="entry name" value="Cytidylate_kin"/>
</dbReference>
<comment type="catalytic activity">
    <reaction evidence="6 8">
        <text>dCMP + ATP = dCDP + ADP</text>
        <dbReference type="Rhea" id="RHEA:25094"/>
        <dbReference type="ChEBI" id="CHEBI:30616"/>
        <dbReference type="ChEBI" id="CHEBI:57566"/>
        <dbReference type="ChEBI" id="CHEBI:58593"/>
        <dbReference type="ChEBI" id="CHEBI:456216"/>
        <dbReference type="EC" id="2.7.4.25"/>
    </reaction>
</comment>
<name>A0A937I828_9GAMM</name>
<keyword evidence="4 8" id="KW-0418">Kinase</keyword>
<dbReference type="SUPFAM" id="SSF52540">
    <property type="entry name" value="P-loop containing nucleoside triphosphate hydrolases"/>
    <property type="match status" value="1"/>
</dbReference>
<dbReference type="InterPro" id="IPR027417">
    <property type="entry name" value="P-loop_NTPase"/>
</dbReference>
<dbReference type="AlphaFoldDB" id="A0A937I828"/>
<comment type="caution">
    <text evidence="10">The sequence shown here is derived from an EMBL/GenBank/DDBJ whole genome shotgun (WGS) entry which is preliminary data.</text>
</comment>
<dbReference type="EMBL" id="JADHQD010000036">
    <property type="protein sequence ID" value="MBL6818652.1"/>
    <property type="molecule type" value="Genomic_DNA"/>
</dbReference>
<gene>
    <name evidence="8" type="primary">cmk</name>
    <name evidence="10" type="ORF">ISQ64_04530</name>
</gene>
<evidence type="ECO:0000313" key="11">
    <source>
        <dbReference type="Proteomes" id="UP000711391"/>
    </source>
</evidence>
<evidence type="ECO:0000256" key="4">
    <source>
        <dbReference type="ARBA" id="ARBA00022777"/>
    </source>
</evidence>
<dbReference type="CDD" id="cd02020">
    <property type="entry name" value="CMPK"/>
    <property type="match status" value="1"/>
</dbReference>
<dbReference type="GO" id="GO:0005737">
    <property type="term" value="C:cytoplasm"/>
    <property type="evidence" value="ECO:0007669"/>
    <property type="project" value="UniProtKB-SubCell"/>
</dbReference>
<dbReference type="HAMAP" id="MF_00238">
    <property type="entry name" value="Cytidyl_kinase_type1"/>
    <property type="match status" value="1"/>
</dbReference>
<evidence type="ECO:0000256" key="2">
    <source>
        <dbReference type="ARBA" id="ARBA00022679"/>
    </source>
</evidence>
<sequence length="219" mass="24312">MKDNIITIDGPSASGKGTLARNIADFLGFEILDSGLLYRVYAFLFESGQKHSQIPASIKNDVSFKSDKEGIVVLNKNIDITAKLRDESTAIAASKISSLAETRENLLTIQRNFYSPAGLVADGRDMGTVVFPDAKLKIFLIASPEIRAKRRQLELQNRGQEVNMHALIEDIKQRDLKDQTRELSPLVPADDSVLIDSSDMSPEEVLSFTKKLAKKEFNK</sequence>
<evidence type="ECO:0000256" key="5">
    <source>
        <dbReference type="ARBA" id="ARBA00022840"/>
    </source>
</evidence>
<comment type="similarity">
    <text evidence="1 8">Belongs to the cytidylate kinase family. Type 1 subfamily.</text>
</comment>
<dbReference type="GO" id="GO:0005524">
    <property type="term" value="F:ATP binding"/>
    <property type="evidence" value="ECO:0007669"/>
    <property type="project" value="UniProtKB-UniRule"/>
</dbReference>
<reference evidence="10" key="1">
    <citation type="submission" date="2020-10" db="EMBL/GenBank/DDBJ databases">
        <title>Microbiome of the Black Sea water column analyzed by genome centric metagenomics.</title>
        <authorList>
            <person name="Cabello-Yeves P.J."/>
            <person name="Callieri C."/>
            <person name="Picazo A."/>
            <person name="Mehrshad M."/>
            <person name="Haro-Moreno J.M."/>
            <person name="Roda-Garcia J."/>
            <person name="Dzembekova N."/>
            <person name="Slabakova V."/>
            <person name="Slabakova N."/>
            <person name="Moncheva S."/>
            <person name="Rodriguez-Valera F."/>
        </authorList>
    </citation>
    <scope>NUCLEOTIDE SEQUENCE</scope>
    <source>
        <strain evidence="10">BS307-5m-G50</strain>
    </source>
</reference>
<dbReference type="InterPro" id="IPR011994">
    <property type="entry name" value="Cytidylate_kinase_dom"/>
</dbReference>
<evidence type="ECO:0000256" key="1">
    <source>
        <dbReference type="ARBA" id="ARBA00009427"/>
    </source>
</evidence>
<feature type="binding site" evidence="8">
    <location>
        <begin position="10"/>
        <end position="18"/>
    </location>
    <ligand>
        <name>ATP</name>
        <dbReference type="ChEBI" id="CHEBI:30616"/>
    </ligand>
</feature>
<protein>
    <recommendedName>
        <fullName evidence="8">Cytidylate kinase</fullName>
        <shortName evidence="8">CK</shortName>
        <ecNumber evidence="8">2.7.4.25</ecNumber>
    </recommendedName>
    <alternativeName>
        <fullName evidence="8">Cytidine monophosphate kinase</fullName>
        <shortName evidence="8">CMP kinase</shortName>
    </alternativeName>
</protein>
<comment type="subcellular location">
    <subcellularLocation>
        <location evidence="8">Cytoplasm</location>
    </subcellularLocation>
</comment>
<dbReference type="Proteomes" id="UP000711391">
    <property type="component" value="Unassembled WGS sequence"/>
</dbReference>
<evidence type="ECO:0000259" key="9">
    <source>
        <dbReference type="Pfam" id="PF02224"/>
    </source>
</evidence>
<feature type="domain" description="Cytidylate kinase" evidence="9">
    <location>
        <begin position="6"/>
        <end position="207"/>
    </location>
</feature>
<organism evidence="10 11">
    <name type="scientific">SAR86 cluster bacterium</name>
    <dbReference type="NCBI Taxonomy" id="2030880"/>
    <lineage>
        <taxon>Bacteria</taxon>
        <taxon>Pseudomonadati</taxon>
        <taxon>Pseudomonadota</taxon>
        <taxon>Gammaproteobacteria</taxon>
        <taxon>SAR86 cluster</taxon>
    </lineage>
</organism>
<keyword evidence="8" id="KW-0963">Cytoplasm</keyword>
<dbReference type="GO" id="GO:0036431">
    <property type="term" value="F:dCMP kinase activity"/>
    <property type="evidence" value="ECO:0007669"/>
    <property type="project" value="InterPro"/>
</dbReference>
<keyword evidence="5 8" id="KW-0067">ATP-binding</keyword>
<evidence type="ECO:0000313" key="10">
    <source>
        <dbReference type="EMBL" id="MBL6818652.1"/>
    </source>
</evidence>